<evidence type="ECO:0000313" key="1">
    <source>
        <dbReference type="EMBL" id="MBG0561996.1"/>
    </source>
</evidence>
<dbReference type="AlphaFoldDB" id="A0A931C6P1"/>
<proteinExistence type="predicted"/>
<organism evidence="1 2">
    <name type="scientific">Actinoplanes aureus</name>
    <dbReference type="NCBI Taxonomy" id="2792083"/>
    <lineage>
        <taxon>Bacteria</taxon>
        <taxon>Bacillati</taxon>
        <taxon>Actinomycetota</taxon>
        <taxon>Actinomycetes</taxon>
        <taxon>Micromonosporales</taxon>
        <taxon>Micromonosporaceae</taxon>
        <taxon>Actinoplanes</taxon>
    </lineage>
</organism>
<sequence length="70" mass="7637">MEDLTDKSDSDLIALLKYDATHLQDVVDHLRSDGAGDPAESIRLLDDAVATQEENVAILQEFARRRAAAG</sequence>
<reference evidence="1" key="1">
    <citation type="submission" date="2020-11" db="EMBL/GenBank/DDBJ databases">
        <title>Isolation and identification of active actinomycetes.</title>
        <authorList>
            <person name="Sun X."/>
        </authorList>
    </citation>
    <scope>NUCLEOTIDE SEQUENCE</scope>
    <source>
        <strain evidence="1">NEAU-A11</strain>
    </source>
</reference>
<protein>
    <submittedName>
        <fullName evidence="1">Uncharacterized protein</fullName>
    </submittedName>
</protein>
<comment type="caution">
    <text evidence="1">The sequence shown here is derived from an EMBL/GenBank/DDBJ whole genome shotgun (WGS) entry which is preliminary data.</text>
</comment>
<dbReference type="EMBL" id="JADQTO010000004">
    <property type="protein sequence ID" value="MBG0561996.1"/>
    <property type="molecule type" value="Genomic_DNA"/>
</dbReference>
<name>A0A931C6P1_9ACTN</name>
<accession>A0A931C6P1</accession>
<gene>
    <name evidence="1" type="ORF">I4J89_11020</name>
</gene>
<evidence type="ECO:0000313" key="2">
    <source>
        <dbReference type="Proteomes" id="UP000598146"/>
    </source>
</evidence>
<keyword evidence="2" id="KW-1185">Reference proteome</keyword>
<dbReference type="Proteomes" id="UP000598146">
    <property type="component" value="Unassembled WGS sequence"/>
</dbReference>
<dbReference type="RefSeq" id="WP_196413775.1">
    <property type="nucleotide sequence ID" value="NZ_JADQTO010000004.1"/>
</dbReference>